<keyword evidence="8 15" id="KW-0489">Methyltransferase</keyword>
<evidence type="ECO:0000256" key="7">
    <source>
        <dbReference type="ARBA" id="ARBA00022490"/>
    </source>
</evidence>
<evidence type="ECO:0000256" key="15">
    <source>
        <dbReference type="HAMAP-Rule" id="MF_00605"/>
    </source>
</evidence>
<comment type="catalytic activity">
    <reaction evidence="14 15 17">
        <text>guanosine(37) in tRNA + S-adenosyl-L-methionine = N(1)-methylguanosine(37) in tRNA + S-adenosyl-L-homocysteine + H(+)</text>
        <dbReference type="Rhea" id="RHEA:36899"/>
        <dbReference type="Rhea" id="RHEA-COMP:10145"/>
        <dbReference type="Rhea" id="RHEA-COMP:10147"/>
        <dbReference type="ChEBI" id="CHEBI:15378"/>
        <dbReference type="ChEBI" id="CHEBI:57856"/>
        <dbReference type="ChEBI" id="CHEBI:59789"/>
        <dbReference type="ChEBI" id="CHEBI:73542"/>
        <dbReference type="ChEBI" id="CHEBI:74269"/>
        <dbReference type="EC" id="2.1.1.228"/>
    </reaction>
</comment>
<comment type="subcellular location">
    <subcellularLocation>
        <location evidence="2 15 17">Cytoplasm</location>
    </subcellularLocation>
</comment>
<dbReference type="Gene3D" id="3.40.1280.10">
    <property type="match status" value="1"/>
</dbReference>
<dbReference type="PANTHER" id="PTHR46417">
    <property type="entry name" value="TRNA (GUANINE-N(1)-)-METHYLTRANSFERASE"/>
    <property type="match status" value="1"/>
</dbReference>
<dbReference type="SUPFAM" id="SSF75217">
    <property type="entry name" value="alpha/beta knot"/>
    <property type="match status" value="1"/>
</dbReference>
<evidence type="ECO:0000256" key="2">
    <source>
        <dbReference type="ARBA" id="ARBA00004496"/>
    </source>
</evidence>
<evidence type="ECO:0000256" key="1">
    <source>
        <dbReference type="ARBA" id="ARBA00002634"/>
    </source>
</evidence>
<feature type="domain" description="tRNA methyltransferase TRMD/TRM10-type" evidence="18">
    <location>
        <begin position="1"/>
        <end position="232"/>
    </location>
</feature>
<keyword evidence="20" id="KW-1185">Reference proteome</keyword>
<evidence type="ECO:0000256" key="5">
    <source>
        <dbReference type="ARBA" id="ARBA00012807"/>
    </source>
</evidence>
<comment type="subunit">
    <text evidence="4 15 17">Homodimer.</text>
</comment>
<dbReference type="RefSeq" id="WP_108673905.1">
    <property type="nucleotide sequence ID" value="NZ_CP025628.1"/>
</dbReference>
<dbReference type="KEGG" id="kso:CKSOR_00381"/>
<evidence type="ECO:0000256" key="4">
    <source>
        <dbReference type="ARBA" id="ARBA00011738"/>
    </source>
</evidence>
<evidence type="ECO:0000259" key="18">
    <source>
        <dbReference type="Pfam" id="PF01746"/>
    </source>
</evidence>
<evidence type="ECO:0000256" key="6">
    <source>
        <dbReference type="ARBA" id="ARBA00014679"/>
    </source>
</evidence>
<dbReference type="InterPro" id="IPR029028">
    <property type="entry name" value="Alpha/beta_knot_MTases"/>
</dbReference>
<dbReference type="CDD" id="cd18080">
    <property type="entry name" value="TrmD-like"/>
    <property type="match status" value="1"/>
</dbReference>
<dbReference type="InterPro" id="IPR029026">
    <property type="entry name" value="tRNA_m1G_MTases_N"/>
</dbReference>
<accession>A0A3S7JA01</accession>
<dbReference type="OrthoDB" id="9807416at2"/>
<keyword evidence="7 15" id="KW-0963">Cytoplasm</keyword>
<dbReference type="InterPro" id="IPR016009">
    <property type="entry name" value="tRNA_MeTrfase_TRMD/TRM10"/>
</dbReference>
<evidence type="ECO:0000256" key="16">
    <source>
        <dbReference type="PIRSR" id="PIRSR000386-1"/>
    </source>
</evidence>
<dbReference type="GO" id="GO:0005829">
    <property type="term" value="C:cytosol"/>
    <property type="evidence" value="ECO:0007669"/>
    <property type="project" value="TreeGrafter"/>
</dbReference>
<evidence type="ECO:0000256" key="12">
    <source>
        <dbReference type="ARBA" id="ARBA00029736"/>
    </source>
</evidence>
<proteinExistence type="inferred from homology"/>
<sequence>MRIDVISIFPEIFDSIKSYGITAKALNKSLWMLNIWNPRLFAKYPNYRVDDRPYGGGPGMVMLAEPLEKTIEAIKKDRLCYEKKIDIPIIYLTPAGKTFNNTIANDLSTKDGLIIICGRYEGIDQRLIDKYVNLELSIGDFILSGGEIAAIAIIDSIIRFLPGVLNDKESALQDSFGAKISGLLDTPHYTRPRIYNGINVPDILLNGNHKDISQWRKMQSIKITKKRRPDLLLKK</sequence>
<dbReference type="EC" id="2.1.1.228" evidence="5 15"/>
<protein>
    <recommendedName>
        <fullName evidence="6 15">tRNA (guanine-N(1)-)-methyltransferase</fullName>
        <ecNumber evidence="5 15">2.1.1.228</ecNumber>
    </recommendedName>
    <alternativeName>
        <fullName evidence="12 15">M1G-methyltransferase</fullName>
    </alternativeName>
    <alternativeName>
        <fullName evidence="13 15">tRNA [GM37] methyltransferase</fullName>
    </alternativeName>
</protein>
<dbReference type="InterPro" id="IPR023148">
    <property type="entry name" value="tRNA_m1G_MeTrfase_C_sf"/>
</dbReference>
<keyword evidence="11 15" id="KW-0819">tRNA processing</keyword>
<comment type="similarity">
    <text evidence="3 15 17">Belongs to the RNA methyltransferase TrmD family.</text>
</comment>
<dbReference type="Proteomes" id="UP000266796">
    <property type="component" value="Chromosome"/>
</dbReference>
<feature type="binding site" evidence="15 16">
    <location>
        <begin position="138"/>
        <end position="143"/>
    </location>
    <ligand>
        <name>S-adenosyl-L-methionine</name>
        <dbReference type="ChEBI" id="CHEBI:59789"/>
    </ligand>
</feature>
<keyword evidence="9 15" id="KW-0808">Transferase</keyword>
<evidence type="ECO:0000256" key="3">
    <source>
        <dbReference type="ARBA" id="ARBA00007630"/>
    </source>
</evidence>
<name>A0A3S7JA01_9PROT</name>
<evidence type="ECO:0000313" key="20">
    <source>
        <dbReference type="Proteomes" id="UP000266796"/>
    </source>
</evidence>
<dbReference type="AlphaFoldDB" id="A0A3S7JA01"/>
<evidence type="ECO:0000313" key="19">
    <source>
        <dbReference type="EMBL" id="AWD32498.1"/>
    </source>
</evidence>
<evidence type="ECO:0000256" key="10">
    <source>
        <dbReference type="ARBA" id="ARBA00022691"/>
    </source>
</evidence>
<evidence type="ECO:0000256" key="8">
    <source>
        <dbReference type="ARBA" id="ARBA00022603"/>
    </source>
</evidence>
<dbReference type="GO" id="GO:0052906">
    <property type="term" value="F:tRNA (guanine(37)-N1)-methyltransferase activity"/>
    <property type="evidence" value="ECO:0007669"/>
    <property type="project" value="UniProtKB-UniRule"/>
</dbReference>
<reference evidence="19 20" key="1">
    <citation type="journal article" date="2018" name="Parasitology">
        <title>The reduced genome of Candidatus Kinetoplastibacterium sorsogonicusi, the endosymbiont of Kentomonas sorsogonicus (Trypanosomatidae): loss of the haem-synthesis pathway.</title>
        <authorList>
            <person name="Silva F.M."/>
            <person name="Kostygov A.Y."/>
            <person name="Spodareva V.V."/>
            <person name="Butenko A."/>
            <person name="Tossou R."/>
            <person name="Lukes J."/>
            <person name="Yurchenko V."/>
            <person name="Alves J.M.P."/>
        </authorList>
    </citation>
    <scope>NUCLEOTIDE SEQUENCE [LARGE SCALE GENOMIC DNA]</scope>
    <source>
        <strain evidence="19 20">MF-08</strain>
    </source>
</reference>
<gene>
    <name evidence="15 19" type="primary">trmD</name>
    <name evidence="19" type="ORF">CKSOR_00381</name>
</gene>
<dbReference type="NCBIfam" id="NF000648">
    <property type="entry name" value="PRK00026.1"/>
    <property type="match status" value="1"/>
</dbReference>
<keyword evidence="10 15" id="KW-0949">S-adenosyl-L-methionine</keyword>
<evidence type="ECO:0000256" key="11">
    <source>
        <dbReference type="ARBA" id="ARBA00022694"/>
    </source>
</evidence>
<dbReference type="NCBIfam" id="TIGR00088">
    <property type="entry name" value="trmD"/>
    <property type="match status" value="1"/>
</dbReference>
<dbReference type="FunFam" id="3.40.1280.10:FF:000001">
    <property type="entry name" value="tRNA (guanine-N(1)-)-methyltransferase"/>
    <property type="match status" value="1"/>
</dbReference>
<feature type="binding site" evidence="15 16">
    <location>
        <position position="118"/>
    </location>
    <ligand>
        <name>S-adenosyl-L-methionine</name>
        <dbReference type="ChEBI" id="CHEBI:59789"/>
    </ligand>
</feature>
<evidence type="ECO:0000256" key="9">
    <source>
        <dbReference type="ARBA" id="ARBA00022679"/>
    </source>
</evidence>
<dbReference type="Gene3D" id="1.10.1270.20">
    <property type="entry name" value="tRNA(m1g37)methyltransferase, domain 2"/>
    <property type="match status" value="1"/>
</dbReference>
<comment type="function">
    <text evidence="1 15 17">Specifically methylates guanosine-37 in various tRNAs.</text>
</comment>
<evidence type="ECO:0000256" key="14">
    <source>
        <dbReference type="ARBA" id="ARBA00047783"/>
    </source>
</evidence>
<dbReference type="HAMAP" id="MF_00605">
    <property type="entry name" value="TrmD"/>
    <property type="match status" value="1"/>
</dbReference>
<dbReference type="Pfam" id="PF01746">
    <property type="entry name" value="tRNA_m1G_MT"/>
    <property type="match status" value="1"/>
</dbReference>
<dbReference type="InterPro" id="IPR002649">
    <property type="entry name" value="tRNA_m1G_MeTrfase_TrmD"/>
</dbReference>
<dbReference type="EMBL" id="CP025628">
    <property type="protein sequence ID" value="AWD32498.1"/>
    <property type="molecule type" value="Genomic_DNA"/>
</dbReference>
<evidence type="ECO:0000256" key="17">
    <source>
        <dbReference type="RuleBase" id="RU003464"/>
    </source>
</evidence>
<organism evidence="19 20">
    <name type="scientific">Candidatus Kinetoplastidibacterium kentomonadis</name>
    <dbReference type="NCBI Taxonomy" id="1576550"/>
    <lineage>
        <taxon>Bacteria</taxon>
        <taxon>Pseudomonadati</taxon>
        <taxon>Pseudomonadota</taxon>
        <taxon>Betaproteobacteria</taxon>
        <taxon>Candidatus Kinetoplastidibacterium</taxon>
    </lineage>
</organism>
<evidence type="ECO:0000256" key="13">
    <source>
        <dbReference type="ARBA" id="ARBA00033392"/>
    </source>
</evidence>
<dbReference type="PANTHER" id="PTHR46417:SF1">
    <property type="entry name" value="TRNA (GUANINE-N(1)-)-METHYLTRANSFERASE"/>
    <property type="match status" value="1"/>
</dbReference>
<dbReference type="GO" id="GO:0002939">
    <property type="term" value="P:tRNA N1-guanine methylation"/>
    <property type="evidence" value="ECO:0007669"/>
    <property type="project" value="TreeGrafter"/>
</dbReference>
<dbReference type="PIRSF" id="PIRSF000386">
    <property type="entry name" value="tRNA_mtase"/>
    <property type="match status" value="1"/>
</dbReference>